<comment type="caution">
    <text evidence="5">The sequence shown here is derived from an EMBL/GenBank/DDBJ whole genome shotgun (WGS) entry which is preliminary data.</text>
</comment>
<dbReference type="EMBL" id="JMQP01000002">
    <property type="protein sequence ID" value="KIS34742.1"/>
    <property type="molecule type" value="Genomic_DNA"/>
</dbReference>
<reference evidence="5 6" key="1">
    <citation type="submission" date="2014-05" db="EMBL/GenBank/DDBJ databases">
        <title>Methylome analysis of the phasevarions of Haemophilus influenzae.</title>
        <authorList>
            <person name="Atack J.M."/>
            <person name="Fox K.L."/>
            <person name="Power P.M."/>
            <person name="Clark T."/>
            <person name="Jurcisek J."/>
            <person name="Korlach J."/>
            <person name="Bakaletz L.O."/>
            <person name="Jennings M.P."/>
        </authorList>
    </citation>
    <scope>NUCLEOTIDE SEQUENCE [LARGE SCALE GENOMIC DNA]</scope>
    <source>
        <strain evidence="5 6">1209</strain>
    </source>
</reference>
<dbReference type="GO" id="GO:0016757">
    <property type="term" value="F:glycosyltransferase activity"/>
    <property type="evidence" value="ECO:0007669"/>
    <property type="project" value="UniProtKB-KW"/>
</dbReference>
<evidence type="ECO:0000256" key="2">
    <source>
        <dbReference type="ARBA" id="ARBA00022676"/>
    </source>
</evidence>
<evidence type="ECO:0000256" key="1">
    <source>
        <dbReference type="ARBA" id="ARBA00006739"/>
    </source>
</evidence>
<dbReference type="PANTHER" id="PTHR43179">
    <property type="entry name" value="RHAMNOSYLTRANSFERASE WBBL"/>
    <property type="match status" value="1"/>
</dbReference>
<dbReference type="Gene3D" id="3.90.550.10">
    <property type="entry name" value="Spore Coat Polysaccharide Biosynthesis Protein SpsA, Chain A"/>
    <property type="match status" value="1"/>
</dbReference>
<gene>
    <name evidence="5" type="ORF">NTHI1209_00344</name>
</gene>
<keyword evidence="2" id="KW-0328">Glycosyltransferase</keyword>
<name>A0A158SV48_HAEIF</name>
<feature type="domain" description="Glycosyltransferase 2-like" evidence="4">
    <location>
        <begin position="16"/>
        <end position="180"/>
    </location>
</feature>
<dbReference type="SUPFAM" id="SSF53448">
    <property type="entry name" value="Nucleotide-diphospho-sugar transferases"/>
    <property type="match status" value="1"/>
</dbReference>
<dbReference type="AlphaFoldDB" id="A0A158SV48"/>
<dbReference type="InterPro" id="IPR029044">
    <property type="entry name" value="Nucleotide-diphossugar_trans"/>
</dbReference>
<evidence type="ECO:0000256" key="3">
    <source>
        <dbReference type="ARBA" id="ARBA00022679"/>
    </source>
</evidence>
<proteinExistence type="inferred from homology"/>
<dbReference type="PANTHER" id="PTHR43179:SF12">
    <property type="entry name" value="GALACTOFURANOSYLTRANSFERASE GLFT2"/>
    <property type="match status" value="1"/>
</dbReference>
<comment type="similarity">
    <text evidence="1">Belongs to the glycosyltransferase 2 family.</text>
</comment>
<evidence type="ECO:0000259" key="4">
    <source>
        <dbReference type="Pfam" id="PF00535"/>
    </source>
</evidence>
<dbReference type="CDD" id="cd00761">
    <property type="entry name" value="Glyco_tranf_GTA_type"/>
    <property type="match status" value="1"/>
</dbReference>
<organism evidence="5 6">
    <name type="scientific">Haemophilus influenzae</name>
    <dbReference type="NCBI Taxonomy" id="727"/>
    <lineage>
        <taxon>Bacteria</taxon>
        <taxon>Pseudomonadati</taxon>
        <taxon>Pseudomonadota</taxon>
        <taxon>Gammaproteobacteria</taxon>
        <taxon>Pasteurellales</taxon>
        <taxon>Pasteurellaceae</taxon>
        <taxon>Haemophilus</taxon>
    </lineage>
</organism>
<evidence type="ECO:0000313" key="6">
    <source>
        <dbReference type="Proteomes" id="UP000050700"/>
    </source>
</evidence>
<keyword evidence="3 5" id="KW-0808">Transferase</keyword>
<sequence length="307" mass="35745">MPIMDLLNTRNKNMISLLIISFGRCQEVLETFACVNKYHGKKIELLFLDNNPARELETALSSIVENNSSILFSYFHTGENLGVAEGRNFLIEKAQGDILITLDDDIEIEDIILLIQKVTDYMANNAKVGALAFNIKNYFTRKALSHEIPHGNKKLDFSQNLLTYYFIGAGHAIRKEVYQKAGFYPKDLGLYGGEERDLSFRILEAGYQILYASDIVIYHKVSPNGRMMRKKENFFRYRNQLIVLNRYMPMRYRLTSNFVWSIFYLVKMNGEILDIVKVLSEIFSLKRKVVSDKKIRYIKFVDGRLYY</sequence>
<dbReference type="InterPro" id="IPR001173">
    <property type="entry name" value="Glyco_trans_2-like"/>
</dbReference>
<dbReference type="PATRIC" id="fig|727.582.peg.300"/>
<evidence type="ECO:0000313" key="5">
    <source>
        <dbReference type="EMBL" id="KIS34742.1"/>
    </source>
</evidence>
<accession>A0A158SV48</accession>
<protein>
    <submittedName>
        <fullName evidence="5">N-glycosyltransferase</fullName>
    </submittedName>
</protein>
<dbReference type="Proteomes" id="UP000050700">
    <property type="component" value="Unassembled WGS sequence"/>
</dbReference>
<dbReference type="Pfam" id="PF00535">
    <property type="entry name" value="Glycos_transf_2"/>
    <property type="match status" value="1"/>
</dbReference>